<dbReference type="KEGG" id="gacu:117549301"/>
<feature type="chain" id="PRO_5027857323" evidence="5">
    <location>
        <begin position="24"/>
        <end position="130"/>
    </location>
</feature>
<dbReference type="PANTHER" id="PTHR11515:SF13">
    <property type="entry name" value="GLYCOPROTEIN HORMONE BETA 5, ISOFORM A"/>
    <property type="match status" value="1"/>
</dbReference>
<gene>
    <name evidence="8" type="primary">LOC117549301</name>
</gene>
<evidence type="ECO:0000256" key="4">
    <source>
        <dbReference type="ARBA" id="ARBA00023157"/>
    </source>
</evidence>
<evidence type="ECO:0000259" key="6">
    <source>
        <dbReference type="Pfam" id="PF00007"/>
    </source>
</evidence>
<organism evidence="7 8">
    <name type="scientific">Gymnodraco acuticeps</name>
    <name type="common">Antarctic dragonfish</name>
    <dbReference type="NCBI Taxonomy" id="8218"/>
    <lineage>
        <taxon>Eukaryota</taxon>
        <taxon>Metazoa</taxon>
        <taxon>Chordata</taxon>
        <taxon>Craniata</taxon>
        <taxon>Vertebrata</taxon>
        <taxon>Euteleostomi</taxon>
        <taxon>Actinopterygii</taxon>
        <taxon>Neopterygii</taxon>
        <taxon>Teleostei</taxon>
        <taxon>Neoteleostei</taxon>
        <taxon>Acanthomorphata</taxon>
        <taxon>Eupercaria</taxon>
        <taxon>Perciformes</taxon>
        <taxon>Notothenioidei</taxon>
        <taxon>Bathydraconidae</taxon>
        <taxon>Gymnodraco</taxon>
    </lineage>
</organism>
<evidence type="ECO:0000313" key="7">
    <source>
        <dbReference type="Proteomes" id="UP000515161"/>
    </source>
</evidence>
<sequence length="130" mass="14465">MYCSELKMMQLVVMAAVLALAGAGQPCRSRCYPTTVPITVRGCGIKKEINTTICVGQCPNEDSFLPERYAELRKQETCNGDWSYEVTHIDGCAEPVSYPVASKCYCKGCVEDYTSCKRYHGDLNSCLSFY</sequence>
<dbReference type="Gene3D" id="2.10.90.10">
    <property type="entry name" value="Cystine-knot cytokines"/>
    <property type="match status" value="1"/>
</dbReference>
<evidence type="ECO:0000313" key="8">
    <source>
        <dbReference type="RefSeq" id="XP_034076965.1"/>
    </source>
</evidence>
<dbReference type="InterPro" id="IPR006208">
    <property type="entry name" value="Glyco_hormone_CN"/>
</dbReference>
<dbReference type="InterPro" id="IPR001545">
    <property type="entry name" value="Gonadotropin_bsu"/>
</dbReference>
<dbReference type="InParanoid" id="A0A6P8UWR1"/>
<keyword evidence="3" id="KW-0964">Secreted</keyword>
<dbReference type="Pfam" id="PF00007">
    <property type="entry name" value="Cys_knot"/>
    <property type="match status" value="1"/>
</dbReference>
<evidence type="ECO:0000256" key="1">
    <source>
        <dbReference type="ARBA" id="ARBA00004613"/>
    </source>
</evidence>
<accession>A0A6P8UWR1</accession>
<dbReference type="GeneID" id="117549301"/>
<dbReference type="SUPFAM" id="SSF57501">
    <property type="entry name" value="Cystine-knot cytokines"/>
    <property type="match status" value="1"/>
</dbReference>
<dbReference type="RefSeq" id="XP_034076965.1">
    <property type="nucleotide sequence ID" value="XM_034221074.1"/>
</dbReference>
<keyword evidence="4" id="KW-1015">Disulfide bond</keyword>
<dbReference type="OrthoDB" id="8903627at2759"/>
<evidence type="ECO:0000256" key="2">
    <source>
        <dbReference type="ARBA" id="ARBA00006552"/>
    </source>
</evidence>
<dbReference type="InterPro" id="IPR029034">
    <property type="entry name" value="Cystine-knot_cytokine"/>
</dbReference>
<dbReference type="GO" id="GO:0005737">
    <property type="term" value="C:cytoplasm"/>
    <property type="evidence" value="ECO:0007669"/>
    <property type="project" value="TreeGrafter"/>
</dbReference>
<protein>
    <submittedName>
        <fullName evidence="8">Gonadotropin subunit beta-1-like</fullName>
    </submittedName>
</protein>
<dbReference type="AlphaFoldDB" id="A0A6P8UWR1"/>
<comment type="subcellular location">
    <subcellularLocation>
        <location evidence="1">Secreted</location>
    </subcellularLocation>
</comment>
<evidence type="ECO:0000256" key="3">
    <source>
        <dbReference type="ARBA" id="ARBA00022525"/>
    </source>
</evidence>
<dbReference type="GO" id="GO:0005615">
    <property type="term" value="C:extracellular space"/>
    <property type="evidence" value="ECO:0007669"/>
    <property type="project" value="TreeGrafter"/>
</dbReference>
<proteinExistence type="inferred from homology"/>
<comment type="similarity">
    <text evidence="2">Belongs to the glycoprotein hormones subunit beta family.</text>
</comment>
<dbReference type="Proteomes" id="UP000515161">
    <property type="component" value="Unplaced"/>
</dbReference>
<evidence type="ECO:0000256" key="5">
    <source>
        <dbReference type="SAM" id="SignalP"/>
    </source>
</evidence>
<reference evidence="8" key="1">
    <citation type="submission" date="2025-08" db="UniProtKB">
        <authorList>
            <consortium name="RefSeq"/>
        </authorList>
    </citation>
    <scope>IDENTIFICATION</scope>
</reference>
<dbReference type="SMART" id="SM00068">
    <property type="entry name" value="GHB"/>
    <property type="match status" value="1"/>
</dbReference>
<feature type="domain" description="Glycoprotein hormone subunit beta" evidence="6">
    <location>
        <begin position="30"/>
        <end position="126"/>
    </location>
</feature>
<feature type="signal peptide" evidence="5">
    <location>
        <begin position="1"/>
        <end position="23"/>
    </location>
</feature>
<keyword evidence="5" id="KW-0732">Signal</keyword>
<dbReference type="PANTHER" id="PTHR11515">
    <property type="entry name" value="GLYCOPROTEIN HORMONE BETA CHAIN"/>
    <property type="match status" value="1"/>
</dbReference>
<keyword evidence="7" id="KW-1185">Reference proteome</keyword>
<name>A0A6P8UWR1_GYMAC</name>
<dbReference type="GO" id="GO:0005179">
    <property type="term" value="F:hormone activity"/>
    <property type="evidence" value="ECO:0007669"/>
    <property type="project" value="InterPro"/>
</dbReference>
<dbReference type="GO" id="GO:0007186">
    <property type="term" value="P:G protein-coupled receptor signaling pathway"/>
    <property type="evidence" value="ECO:0007669"/>
    <property type="project" value="TreeGrafter"/>
</dbReference>